<protein>
    <recommendedName>
        <fullName evidence="5">Outer membrane lipoprotein carrier protein</fullName>
    </recommendedName>
</protein>
<dbReference type="PANTHER" id="PTHR35869:SF1">
    <property type="entry name" value="OUTER-MEMBRANE LIPOPROTEIN CARRIER PROTEIN"/>
    <property type="match status" value="1"/>
</dbReference>
<sequence length="209" mass="24046">MRKLITLIFIFGLLLSSVAQEKSMSKSEIQTFKENVKASAKSITTIKSDFTQYKHLDILSNDIETNGHMVFKSPNLVKWQYTKPFSYSVIFKEDQLLINDDGTKSNVDIGSSKLFKNLNELIISSIKGDMFIENDFNISYLKSNTYYKATFIPKEKAISNYIAQFELLFDKTNAQVFEVKMIEPSQDYTRIVFKNRVLNTPVSNAVFTH</sequence>
<dbReference type="InterPro" id="IPR029046">
    <property type="entry name" value="LolA/LolB/LppX"/>
</dbReference>
<organism evidence="3 4">
    <name type="scientific">Croceibacter atlanticus (strain ATCC BAA-628 / JCM 21780 / CIP 108009 / IAM 15332 / KCTC 12090 / HTCC2559)</name>
    <dbReference type="NCBI Taxonomy" id="216432"/>
    <lineage>
        <taxon>Bacteria</taxon>
        <taxon>Pseudomonadati</taxon>
        <taxon>Bacteroidota</taxon>
        <taxon>Flavobacteriia</taxon>
        <taxon>Flavobacteriales</taxon>
        <taxon>Flavobacteriaceae</taxon>
        <taxon>Croceibacter</taxon>
    </lineage>
</organism>
<evidence type="ECO:0008006" key="5">
    <source>
        <dbReference type="Google" id="ProtNLM"/>
    </source>
</evidence>
<dbReference type="CDD" id="cd16325">
    <property type="entry name" value="LolA"/>
    <property type="match status" value="1"/>
</dbReference>
<dbReference type="Proteomes" id="UP000002297">
    <property type="component" value="Chromosome"/>
</dbReference>
<keyword evidence="1 2" id="KW-0732">Signal</keyword>
<proteinExistence type="predicted"/>
<dbReference type="GeneID" id="89452561"/>
<gene>
    <name evidence="3" type="ordered locus">CA2559_03850</name>
</gene>
<dbReference type="InterPro" id="IPR004564">
    <property type="entry name" value="OM_lipoprot_carrier_LolA-like"/>
</dbReference>
<dbReference type="KEGG" id="cat:CA2559_03850"/>
<accession>A3U6J2</accession>
<evidence type="ECO:0000313" key="3">
    <source>
        <dbReference type="EMBL" id="EAP87859.1"/>
    </source>
</evidence>
<dbReference type="SUPFAM" id="SSF89392">
    <property type="entry name" value="Prokaryotic lipoproteins and lipoprotein localization factors"/>
    <property type="match status" value="1"/>
</dbReference>
<dbReference type="Pfam" id="PF03548">
    <property type="entry name" value="LolA"/>
    <property type="match status" value="1"/>
</dbReference>
<dbReference type="HOGENOM" id="CLU_091014_2_0_10"/>
<reference evidence="3 4" key="1">
    <citation type="journal article" date="2010" name="J. Bacteriol.">
        <title>The complete genome sequence of Croceibacter atlanticus HTCC2559T.</title>
        <authorList>
            <person name="Oh H.M."/>
            <person name="Kang I."/>
            <person name="Ferriera S."/>
            <person name="Giovannoni S.J."/>
            <person name="Cho J.C."/>
        </authorList>
    </citation>
    <scope>NUCLEOTIDE SEQUENCE [LARGE SCALE GENOMIC DNA]</scope>
    <source>
        <strain evidence="4">ATCC BAA-628 / HTCC2559 / KCTC 12090</strain>
    </source>
</reference>
<dbReference type="RefSeq" id="WP_013186535.1">
    <property type="nucleotide sequence ID" value="NC_014230.1"/>
</dbReference>
<dbReference type="eggNOG" id="COG2834">
    <property type="taxonomic scope" value="Bacteria"/>
</dbReference>
<dbReference type="PANTHER" id="PTHR35869">
    <property type="entry name" value="OUTER-MEMBRANE LIPOPROTEIN CARRIER PROTEIN"/>
    <property type="match status" value="1"/>
</dbReference>
<keyword evidence="4" id="KW-1185">Reference proteome</keyword>
<dbReference type="EMBL" id="CP002046">
    <property type="protein sequence ID" value="EAP87859.1"/>
    <property type="molecule type" value="Genomic_DNA"/>
</dbReference>
<dbReference type="Gene3D" id="2.50.20.10">
    <property type="entry name" value="Lipoprotein localisation LolA/LolB/LppX"/>
    <property type="match status" value="1"/>
</dbReference>
<dbReference type="STRING" id="216432.CA2559_03850"/>
<name>A3U6J2_CROAH</name>
<feature type="chain" id="PRO_5002660478" description="Outer membrane lipoprotein carrier protein" evidence="2">
    <location>
        <begin position="22"/>
        <end position="209"/>
    </location>
</feature>
<dbReference type="AlphaFoldDB" id="A3U6J2"/>
<evidence type="ECO:0000313" key="4">
    <source>
        <dbReference type="Proteomes" id="UP000002297"/>
    </source>
</evidence>
<evidence type="ECO:0000256" key="1">
    <source>
        <dbReference type="ARBA" id="ARBA00022729"/>
    </source>
</evidence>
<feature type="signal peptide" evidence="2">
    <location>
        <begin position="1"/>
        <end position="21"/>
    </location>
</feature>
<evidence type="ECO:0000256" key="2">
    <source>
        <dbReference type="SAM" id="SignalP"/>
    </source>
</evidence>